<dbReference type="InterPro" id="IPR000477">
    <property type="entry name" value="RT_dom"/>
</dbReference>
<dbReference type="PANTHER" id="PTHR46890:SF48">
    <property type="entry name" value="RNA-DIRECTED DNA POLYMERASE"/>
    <property type="match status" value="1"/>
</dbReference>
<protein>
    <submittedName>
        <fullName evidence="2">Ribonuclease H protein</fullName>
    </submittedName>
</protein>
<dbReference type="InterPro" id="IPR052343">
    <property type="entry name" value="Retrotransposon-Effector_Assoc"/>
</dbReference>
<gene>
    <name evidence="2" type="ORF">Slati_2767500</name>
</gene>
<name>A0AAW2VY46_9LAMI</name>
<accession>A0AAW2VY46</accession>
<comment type="caution">
    <text evidence="2">The sequence shown here is derived from an EMBL/GenBank/DDBJ whole genome shotgun (WGS) entry which is preliminary data.</text>
</comment>
<proteinExistence type="predicted"/>
<reference evidence="2" key="1">
    <citation type="submission" date="2020-06" db="EMBL/GenBank/DDBJ databases">
        <authorList>
            <person name="Li T."/>
            <person name="Hu X."/>
            <person name="Zhang T."/>
            <person name="Song X."/>
            <person name="Zhang H."/>
            <person name="Dai N."/>
            <person name="Sheng W."/>
            <person name="Hou X."/>
            <person name="Wei L."/>
        </authorList>
    </citation>
    <scope>NUCLEOTIDE SEQUENCE</scope>
    <source>
        <strain evidence="2">KEN1</strain>
        <tissue evidence="2">Leaf</tissue>
    </source>
</reference>
<dbReference type="AlphaFoldDB" id="A0AAW2VY46"/>
<sequence length="360" mass="40697">MEVRVTEAMSEELLRPFAEEEIHSALQQMHPLKLPGPHSFTKKQWNIIGYSVSACVLNILNTCSLNQLLNYTHIVLIPKCSNPENMTQFRPISLCNVIYKLVSKVLANRVKPLLDSLISTSQSAFIPNRLITDNVLVAYEINHFLSHKRHGQTGYASLKLDISKGGGESKTHWVAWQKLCRCKKEGGLGFRRLKDLNKALLAKQAWRVITNPNGILYQIFKYKYFPHSNFFTATDSHSPSYTWRSLMRTRELLAAGIRWSFGNGESISVVGVPCLPRPATFQVIFPPSSIPGTTKVAVLLDEGGWKESLVRKEFRPIDSECILSIPIPSERRQDELIWHSGRQGQFSVRSAYSLSCSLDP</sequence>
<evidence type="ECO:0000259" key="1">
    <source>
        <dbReference type="Pfam" id="PF00078"/>
    </source>
</evidence>
<evidence type="ECO:0000313" key="2">
    <source>
        <dbReference type="EMBL" id="KAL0434332.1"/>
    </source>
</evidence>
<dbReference type="Pfam" id="PF00078">
    <property type="entry name" value="RVT_1"/>
    <property type="match status" value="1"/>
</dbReference>
<organism evidence="2">
    <name type="scientific">Sesamum latifolium</name>
    <dbReference type="NCBI Taxonomy" id="2727402"/>
    <lineage>
        <taxon>Eukaryota</taxon>
        <taxon>Viridiplantae</taxon>
        <taxon>Streptophyta</taxon>
        <taxon>Embryophyta</taxon>
        <taxon>Tracheophyta</taxon>
        <taxon>Spermatophyta</taxon>
        <taxon>Magnoliopsida</taxon>
        <taxon>eudicotyledons</taxon>
        <taxon>Gunneridae</taxon>
        <taxon>Pentapetalae</taxon>
        <taxon>asterids</taxon>
        <taxon>lamiids</taxon>
        <taxon>Lamiales</taxon>
        <taxon>Pedaliaceae</taxon>
        <taxon>Sesamum</taxon>
    </lineage>
</organism>
<reference evidence="2" key="2">
    <citation type="journal article" date="2024" name="Plant">
        <title>Genomic evolution and insights into agronomic trait innovations of Sesamum species.</title>
        <authorList>
            <person name="Miao H."/>
            <person name="Wang L."/>
            <person name="Qu L."/>
            <person name="Liu H."/>
            <person name="Sun Y."/>
            <person name="Le M."/>
            <person name="Wang Q."/>
            <person name="Wei S."/>
            <person name="Zheng Y."/>
            <person name="Lin W."/>
            <person name="Duan Y."/>
            <person name="Cao H."/>
            <person name="Xiong S."/>
            <person name="Wang X."/>
            <person name="Wei L."/>
            <person name="Li C."/>
            <person name="Ma Q."/>
            <person name="Ju M."/>
            <person name="Zhao R."/>
            <person name="Li G."/>
            <person name="Mu C."/>
            <person name="Tian Q."/>
            <person name="Mei H."/>
            <person name="Zhang T."/>
            <person name="Gao T."/>
            <person name="Zhang H."/>
        </authorList>
    </citation>
    <scope>NUCLEOTIDE SEQUENCE</scope>
    <source>
        <strain evidence="2">KEN1</strain>
    </source>
</reference>
<feature type="domain" description="Reverse transcriptase" evidence="1">
    <location>
        <begin position="79"/>
        <end position="165"/>
    </location>
</feature>
<dbReference type="EMBL" id="JACGWN010000009">
    <property type="protein sequence ID" value="KAL0434332.1"/>
    <property type="molecule type" value="Genomic_DNA"/>
</dbReference>
<dbReference type="PANTHER" id="PTHR46890">
    <property type="entry name" value="NON-LTR RETROLELEMENT REVERSE TRANSCRIPTASE-LIKE PROTEIN-RELATED"/>
    <property type="match status" value="1"/>
</dbReference>